<feature type="region of interest" description="Disordered" evidence="1">
    <location>
        <begin position="19"/>
        <end position="59"/>
    </location>
</feature>
<reference evidence="2 3" key="1">
    <citation type="submission" date="2019-05" db="EMBL/GenBank/DDBJ databases">
        <title>Another draft genome of Portunus trituberculatus and its Hox gene families provides insights of decapod evolution.</title>
        <authorList>
            <person name="Jeong J.-H."/>
            <person name="Song I."/>
            <person name="Kim S."/>
            <person name="Choi T."/>
            <person name="Kim D."/>
            <person name="Ryu S."/>
            <person name="Kim W."/>
        </authorList>
    </citation>
    <scope>NUCLEOTIDE SEQUENCE [LARGE SCALE GENOMIC DNA]</scope>
    <source>
        <tissue evidence="2">Muscle</tissue>
    </source>
</reference>
<evidence type="ECO:0000256" key="1">
    <source>
        <dbReference type="SAM" id="MobiDB-lite"/>
    </source>
</evidence>
<evidence type="ECO:0000313" key="3">
    <source>
        <dbReference type="Proteomes" id="UP000324222"/>
    </source>
</evidence>
<name>A0A5B7EWM8_PORTR</name>
<dbReference type="EMBL" id="VSRR010003912">
    <property type="protein sequence ID" value="MPC37875.1"/>
    <property type="molecule type" value="Genomic_DNA"/>
</dbReference>
<dbReference type="Proteomes" id="UP000324222">
    <property type="component" value="Unassembled WGS sequence"/>
</dbReference>
<feature type="compositionally biased region" description="Basic and acidic residues" evidence="1">
    <location>
        <begin position="19"/>
        <end position="49"/>
    </location>
</feature>
<sequence>MKRKLDSLENFNFDMKSNDTEGCEAKRRAKTGDKNKEMKKYNMKRKGDSMEETENNKKRRKMECCHRVVDCVKKLKQQITQCYENQIKKRKRQDTDDQESQAKKRKTGPKKRWGLKCCQRIMRPLRKRIKKDGEDVLRLKLKAEKVTKEERSHAKTILPTKKFSCMYKEGDYERLKKSFLAATDWNAELRGSNIEES</sequence>
<organism evidence="2 3">
    <name type="scientific">Portunus trituberculatus</name>
    <name type="common">Swimming crab</name>
    <name type="synonym">Neptunus trituberculatus</name>
    <dbReference type="NCBI Taxonomy" id="210409"/>
    <lineage>
        <taxon>Eukaryota</taxon>
        <taxon>Metazoa</taxon>
        <taxon>Ecdysozoa</taxon>
        <taxon>Arthropoda</taxon>
        <taxon>Crustacea</taxon>
        <taxon>Multicrustacea</taxon>
        <taxon>Malacostraca</taxon>
        <taxon>Eumalacostraca</taxon>
        <taxon>Eucarida</taxon>
        <taxon>Decapoda</taxon>
        <taxon>Pleocyemata</taxon>
        <taxon>Brachyura</taxon>
        <taxon>Eubrachyura</taxon>
        <taxon>Portunoidea</taxon>
        <taxon>Portunidae</taxon>
        <taxon>Portuninae</taxon>
        <taxon>Portunus</taxon>
    </lineage>
</organism>
<accession>A0A5B7EWM8</accession>
<dbReference type="AlphaFoldDB" id="A0A5B7EWM8"/>
<comment type="caution">
    <text evidence="2">The sequence shown here is derived from an EMBL/GenBank/DDBJ whole genome shotgun (WGS) entry which is preliminary data.</text>
</comment>
<evidence type="ECO:0000313" key="2">
    <source>
        <dbReference type="EMBL" id="MPC37875.1"/>
    </source>
</evidence>
<keyword evidence="3" id="KW-1185">Reference proteome</keyword>
<gene>
    <name evidence="2" type="ORF">E2C01_031370</name>
</gene>
<proteinExistence type="predicted"/>
<feature type="region of interest" description="Disordered" evidence="1">
    <location>
        <begin position="87"/>
        <end position="110"/>
    </location>
</feature>
<protein>
    <submittedName>
        <fullName evidence="2">Uncharacterized protein</fullName>
    </submittedName>
</protein>